<evidence type="ECO:0000313" key="3">
    <source>
        <dbReference type="Proteomes" id="UP000076837"/>
    </source>
</evidence>
<dbReference type="SUPFAM" id="SSF55874">
    <property type="entry name" value="ATPase domain of HSP90 chaperone/DNA topoisomerase II/histidine kinase"/>
    <property type="match status" value="1"/>
</dbReference>
<dbReference type="SMART" id="SM00853">
    <property type="entry name" value="MutL_C"/>
    <property type="match status" value="1"/>
</dbReference>
<sequence length="948" mass="104620">MSIRPLPDEAVAQIKSSTAIVSLTGVVLELLRNSLDARASKIDVTVDFARGGCTVEDDGLGLAPAEFREDGGLGKLYCTSKYQSDEPLFGQHGTFLASLSAMSLLTITSHHHAYRSHNSISFHHSRAIERQIPTTARNHVHGKHGTRVTVRNLFGNMPVRVKQRSIVMDQKAEHHRLREALKNATAGLLLSWQSPISLKIRDGDNKTIVNFNTKHAVVAGDSQSTAAGRPRSAHLPSLLHIMTQAGYIATDEWASWVPASASTAVLSVKGAISLEPSPSKHVQFMSFGLRPLFSHNGHNELYDQVNRLFALSSFGTLEDDADVDDHEKLRRQSDKRFKNDGYTNRQLKARKGVDRYPMFHLRISVKDGRTSDSVADRFIEDKTNLQAVKALSEVKPIQNSVNTNMRIRQAKLYPVKEARGIVENIGKIFAGDNEHEAYDNKRREEEETEWSRIKSGRSSFFDSITPICKARADTLLKTPSSSTSENANGQPLHDASQQQYAAFNVTPISRGALSESAIAVSPEPENDTASAADETVIWTDPSTSKTHLLNARTGCMIAPQRARSQTDSAARKLMANEGNTSKSLRMTPRSATAEFTRTPWLDGVLQGWENPVFRPSERNIQRMSLQDDLEQGLLQHSQHGHVHSTHFDMQKAFAEATSSSARLSKEGLRNAQIISQVDKKFILVKMMGSPTGSEMQSATEVLVLVDQHAADERIQVETLLADLCNPNNNYSHSGYQSKLGLSSPVDFVGLEKPLQFTISPQEHTHFRLHAASFAAWGILYDISNSTSPGSRPGAAEKETFKVSVTTLPPSISERCKGDPQLLISLLRSAVWKYAESPPVTPAAANDRHRSWIARIATCPPGLVDMINSRACRSAIMFNDELSSEDCRVLLDKLADCVFPFMCAHGRPSMVPIADLQCIGRVSDEPEPSLGTETNQVGGFVEAWKKWRT</sequence>
<reference evidence="2 3" key="1">
    <citation type="journal article" date="2016" name="Sci. Rep.">
        <title>Draft genome sequencing and secretome analysis of fungal phytopathogen Ascochyta rabiei provides insight into the necrotrophic effector repertoire.</title>
        <authorList>
            <person name="Verma S."/>
            <person name="Gazara R.K."/>
            <person name="Nizam S."/>
            <person name="Parween S."/>
            <person name="Chattopadhyay D."/>
            <person name="Verma P.K."/>
        </authorList>
    </citation>
    <scope>NUCLEOTIDE SEQUENCE [LARGE SCALE GENOMIC DNA]</scope>
    <source>
        <strain evidence="2 3">ArDII</strain>
    </source>
</reference>
<dbReference type="GO" id="GO:0140664">
    <property type="term" value="F:ATP-dependent DNA damage sensor activity"/>
    <property type="evidence" value="ECO:0007669"/>
    <property type="project" value="InterPro"/>
</dbReference>
<dbReference type="InterPro" id="IPR014790">
    <property type="entry name" value="MutL_C"/>
</dbReference>
<dbReference type="PANTHER" id="PTHR10073">
    <property type="entry name" value="DNA MISMATCH REPAIR PROTEIN MLH, PMS, MUTL"/>
    <property type="match status" value="1"/>
</dbReference>
<dbReference type="AlphaFoldDB" id="A0A162YKB3"/>
<accession>A0A162YKB3</accession>
<protein>
    <submittedName>
        <fullName evidence="2">ATP binding</fullName>
    </submittedName>
</protein>
<comment type="caution">
    <text evidence="2">The sequence shown here is derived from an EMBL/GenBank/DDBJ whole genome shotgun (WGS) entry which is preliminary data.</text>
</comment>
<dbReference type="GO" id="GO:0006298">
    <property type="term" value="P:mismatch repair"/>
    <property type="evidence" value="ECO:0007669"/>
    <property type="project" value="InterPro"/>
</dbReference>
<dbReference type="PANTHER" id="PTHR10073:SF47">
    <property type="entry name" value="DNA MISMATCH REPAIR PROTEIN MLH3"/>
    <property type="match status" value="1"/>
</dbReference>
<dbReference type="InterPro" id="IPR038973">
    <property type="entry name" value="MutL/Mlh/Pms-like"/>
</dbReference>
<dbReference type="EMBL" id="JYNV01000286">
    <property type="protein sequence ID" value="KZM20095.1"/>
    <property type="molecule type" value="Genomic_DNA"/>
</dbReference>
<dbReference type="InterPro" id="IPR042120">
    <property type="entry name" value="MutL_C_dimsub"/>
</dbReference>
<gene>
    <name evidence="2" type="ORF">ST47_g8783</name>
</gene>
<dbReference type="GO" id="GO:0016887">
    <property type="term" value="F:ATP hydrolysis activity"/>
    <property type="evidence" value="ECO:0007669"/>
    <property type="project" value="InterPro"/>
</dbReference>
<dbReference type="Gene3D" id="3.30.565.10">
    <property type="entry name" value="Histidine kinase-like ATPase, C-terminal domain"/>
    <property type="match status" value="1"/>
</dbReference>
<dbReference type="InterPro" id="IPR037198">
    <property type="entry name" value="MutL_C_sf"/>
</dbReference>
<dbReference type="SUPFAM" id="SSF118116">
    <property type="entry name" value="DNA mismatch repair protein MutL"/>
    <property type="match status" value="1"/>
</dbReference>
<dbReference type="GO" id="GO:0032300">
    <property type="term" value="C:mismatch repair complex"/>
    <property type="evidence" value="ECO:0007669"/>
    <property type="project" value="InterPro"/>
</dbReference>
<dbReference type="Proteomes" id="UP000076837">
    <property type="component" value="Unassembled WGS sequence"/>
</dbReference>
<evidence type="ECO:0000313" key="2">
    <source>
        <dbReference type="EMBL" id="KZM20095.1"/>
    </source>
</evidence>
<dbReference type="OrthoDB" id="429932at2759"/>
<dbReference type="Pfam" id="PF13589">
    <property type="entry name" value="HATPase_c_3"/>
    <property type="match status" value="1"/>
</dbReference>
<dbReference type="GO" id="GO:0005524">
    <property type="term" value="F:ATP binding"/>
    <property type="evidence" value="ECO:0007669"/>
    <property type="project" value="InterPro"/>
</dbReference>
<comment type="similarity">
    <text evidence="1">Belongs to the DNA mismatch repair MutL/HexB family.</text>
</comment>
<organism evidence="2 3">
    <name type="scientific">Didymella rabiei</name>
    <name type="common">Chickpea ascochyta blight fungus</name>
    <name type="synonym">Mycosphaerella rabiei</name>
    <dbReference type="NCBI Taxonomy" id="5454"/>
    <lineage>
        <taxon>Eukaryota</taxon>
        <taxon>Fungi</taxon>
        <taxon>Dikarya</taxon>
        <taxon>Ascomycota</taxon>
        <taxon>Pezizomycotina</taxon>
        <taxon>Dothideomycetes</taxon>
        <taxon>Pleosporomycetidae</taxon>
        <taxon>Pleosporales</taxon>
        <taxon>Pleosporineae</taxon>
        <taxon>Didymellaceae</taxon>
        <taxon>Ascochyta</taxon>
    </lineage>
</organism>
<dbReference type="STRING" id="5454.A0A162YKB3"/>
<dbReference type="InterPro" id="IPR036890">
    <property type="entry name" value="HATPase_C_sf"/>
</dbReference>
<evidence type="ECO:0000256" key="1">
    <source>
        <dbReference type="ARBA" id="ARBA00006082"/>
    </source>
</evidence>
<dbReference type="Gene3D" id="3.30.1540.20">
    <property type="entry name" value="MutL, C-terminal domain, dimerisation subdomain"/>
    <property type="match status" value="1"/>
</dbReference>
<keyword evidence="3" id="KW-1185">Reference proteome</keyword>
<proteinExistence type="inferred from homology"/>
<name>A0A162YKB3_DIDRA</name>